<gene>
    <name evidence="1" type="ORF">SAMN05421781_2801</name>
</gene>
<dbReference type="EMBL" id="FNNC01000007">
    <property type="protein sequence ID" value="SDW93465.1"/>
    <property type="molecule type" value="Genomic_DNA"/>
</dbReference>
<proteinExistence type="predicted"/>
<accession>A0A1H2XKU1</accession>
<sequence>MDIIPFENTWPYDKIGEDIYINECPYCGTRNILTAMKVKDLEWAKEEIKTYINMPCCHKRMHIVFADEDYLWTTEPLRRRERKA</sequence>
<reference evidence="1 2" key="1">
    <citation type="submission" date="2016-10" db="EMBL/GenBank/DDBJ databases">
        <authorList>
            <person name="de Groot N.N."/>
        </authorList>
    </citation>
    <scope>NUCLEOTIDE SEQUENCE [LARGE SCALE GENOMIC DNA]</scope>
    <source>
        <strain evidence="1 2">DSM 23126</strain>
    </source>
</reference>
<evidence type="ECO:0000313" key="2">
    <source>
        <dbReference type="Proteomes" id="UP000199488"/>
    </source>
</evidence>
<name>A0A1H2XKU1_9BACI</name>
<dbReference type="STRING" id="1122204.SAMN05421781_2801"/>
<dbReference type="Proteomes" id="UP000199488">
    <property type="component" value="Unassembled WGS sequence"/>
</dbReference>
<dbReference type="RefSeq" id="WP_091616404.1">
    <property type="nucleotide sequence ID" value="NZ_FNNC01000007.1"/>
</dbReference>
<dbReference type="OrthoDB" id="2889126at2"/>
<keyword evidence="2" id="KW-1185">Reference proteome</keyword>
<evidence type="ECO:0000313" key="1">
    <source>
        <dbReference type="EMBL" id="SDW93465.1"/>
    </source>
</evidence>
<dbReference type="AlphaFoldDB" id="A0A1H2XKU1"/>
<protein>
    <submittedName>
        <fullName evidence="1">Uncharacterized protein</fullName>
    </submittedName>
</protein>
<organism evidence="1 2">
    <name type="scientific">Marinococcus luteus</name>
    <dbReference type="NCBI Taxonomy" id="1122204"/>
    <lineage>
        <taxon>Bacteria</taxon>
        <taxon>Bacillati</taxon>
        <taxon>Bacillota</taxon>
        <taxon>Bacilli</taxon>
        <taxon>Bacillales</taxon>
        <taxon>Bacillaceae</taxon>
        <taxon>Marinococcus</taxon>
    </lineage>
</organism>